<feature type="binding site" evidence="11">
    <location>
        <begin position="70"/>
        <end position="73"/>
    </location>
    <ligand>
        <name>NADP(+)</name>
        <dbReference type="ChEBI" id="CHEBI:58349"/>
    </ligand>
</feature>
<feature type="binding site" evidence="11">
    <location>
        <begin position="8"/>
        <end position="13"/>
    </location>
    <ligand>
        <name>NADP(+)</name>
        <dbReference type="ChEBI" id="CHEBI:58349"/>
    </ligand>
</feature>
<dbReference type="FunFam" id="3.40.50.720:FF:000190">
    <property type="entry name" value="Pyrroline-5-carboxylate reductase"/>
    <property type="match status" value="1"/>
</dbReference>
<comment type="catalytic activity">
    <reaction evidence="9 12">
        <text>L-proline + NADP(+) = (S)-1-pyrroline-5-carboxylate + NADPH + 2 H(+)</text>
        <dbReference type="Rhea" id="RHEA:14109"/>
        <dbReference type="ChEBI" id="CHEBI:15378"/>
        <dbReference type="ChEBI" id="CHEBI:17388"/>
        <dbReference type="ChEBI" id="CHEBI:57783"/>
        <dbReference type="ChEBI" id="CHEBI:58349"/>
        <dbReference type="ChEBI" id="CHEBI:60039"/>
        <dbReference type="EC" id="1.5.1.2"/>
    </reaction>
</comment>
<dbReference type="PANTHER" id="PTHR11645:SF0">
    <property type="entry name" value="PYRROLINE-5-CARBOXYLATE REDUCTASE 3"/>
    <property type="match status" value="1"/>
</dbReference>
<dbReference type="PIRSF" id="PIRSF000193">
    <property type="entry name" value="Pyrrol-5-carb_rd"/>
    <property type="match status" value="1"/>
</dbReference>
<dbReference type="PANTHER" id="PTHR11645">
    <property type="entry name" value="PYRROLINE-5-CARBOXYLATE REDUCTASE"/>
    <property type="match status" value="1"/>
</dbReference>
<dbReference type="Pfam" id="PF03807">
    <property type="entry name" value="F420_oxidored"/>
    <property type="match status" value="1"/>
</dbReference>
<gene>
    <name evidence="9 15" type="primary">proC</name>
    <name evidence="15" type="ORF">LKD81_04565</name>
</gene>
<dbReference type="Gene3D" id="1.10.3730.10">
    <property type="entry name" value="ProC C-terminal domain-like"/>
    <property type="match status" value="1"/>
</dbReference>
<dbReference type="InterPro" id="IPR029036">
    <property type="entry name" value="P5CR_dimer"/>
</dbReference>
<dbReference type="EMBL" id="JAJEQR010000009">
    <property type="protein sequence ID" value="MCC2230273.1"/>
    <property type="molecule type" value="Genomic_DNA"/>
</dbReference>
<evidence type="ECO:0000256" key="2">
    <source>
        <dbReference type="ARBA" id="ARBA00005525"/>
    </source>
</evidence>
<evidence type="ECO:0000256" key="4">
    <source>
        <dbReference type="ARBA" id="ARBA00022605"/>
    </source>
</evidence>
<comment type="function">
    <text evidence="8 9">Catalyzes the reduction of 1-pyrroline-5-carboxylate (PCA) to L-proline.</text>
</comment>
<feature type="domain" description="Pyrroline-5-carboxylate reductase catalytic N-terminal" evidence="13">
    <location>
        <begin position="5"/>
        <end position="99"/>
    </location>
</feature>
<dbReference type="InterPro" id="IPR008927">
    <property type="entry name" value="6-PGluconate_DH-like_C_sf"/>
</dbReference>
<evidence type="ECO:0000313" key="16">
    <source>
        <dbReference type="Proteomes" id="UP001198182"/>
    </source>
</evidence>
<evidence type="ECO:0000256" key="3">
    <source>
        <dbReference type="ARBA" id="ARBA00022490"/>
    </source>
</evidence>
<dbReference type="InterPro" id="IPR036291">
    <property type="entry name" value="NAD(P)-bd_dom_sf"/>
</dbReference>
<comment type="caution">
    <text evidence="15">The sequence shown here is derived from an EMBL/GenBank/DDBJ whole genome shotgun (WGS) entry which is preliminary data.</text>
</comment>
<dbReference type="GO" id="GO:0004735">
    <property type="term" value="F:pyrroline-5-carboxylate reductase activity"/>
    <property type="evidence" value="ECO:0007669"/>
    <property type="project" value="UniProtKB-UniRule"/>
</dbReference>
<evidence type="ECO:0000256" key="10">
    <source>
        <dbReference type="NCBIfam" id="TIGR00112"/>
    </source>
</evidence>
<dbReference type="InterPro" id="IPR053790">
    <property type="entry name" value="P5CR-like_CS"/>
</dbReference>
<dbReference type="InterPro" id="IPR000304">
    <property type="entry name" value="Pyrroline-COOH_reductase"/>
</dbReference>
<proteinExistence type="inferred from homology"/>
<comment type="similarity">
    <text evidence="2 9 12">Belongs to the pyrroline-5-carboxylate reductase family.</text>
</comment>
<comment type="pathway">
    <text evidence="9 12">Amino-acid biosynthesis; L-proline biosynthesis; L-proline from L-glutamate 5-semialdehyde: step 1/1.</text>
</comment>
<evidence type="ECO:0000256" key="8">
    <source>
        <dbReference type="ARBA" id="ARBA00058118"/>
    </source>
</evidence>
<keyword evidence="6 9" id="KW-0521">NADP</keyword>
<keyword evidence="5 9" id="KW-0641">Proline biosynthesis</keyword>
<comment type="catalytic activity">
    <reaction evidence="9">
        <text>L-proline + NAD(+) = (S)-1-pyrroline-5-carboxylate + NADH + 2 H(+)</text>
        <dbReference type="Rhea" id="RHEA:14105"/>
        <dbReference type="ChEBI" id="CHEBI:15378"/>
        <dbReference type="ChEBI" id="CHEBI:17388"/>
        <dbReference type="ChEBI" id="CHEBI:57540"/>
        <dbReference type="ChEBI" id="CHEBI:57945"/>
        <dbReference type="ChEBI" id="CHEBI:60039"/>
        <dbReference type="EC" id="1.5.1.2"/>
    </reaction>
</comment>
<keyword evidence="16" id="KW-1185">Reference proteome</keyword>
<dbReference type="PROSITE" id="PS00521">
    <property type="entry name" value="P5CR"/>
    <property type="match status" value="1"/>
</dbReference>
<dbReference type="SUPFAM" id="SSF51735">
    <property type="entry name" value="NAD(P)-binding Rossmann-fold domains"/>
    <property type="match status" value="1"/>
</dbReference>
<evidence type="ECO:0000256" key="6">
    <source>
        <dbReference type="ARBA" id="ARBA00022857"/>
    </source>
</evidence>
<reference evidence="15" key="1">
    <citation type="submission" date="2021-10" db="EMBL/GenBank/DDBJ databases">
        <title>Anaerobic single-cell dispensing facilitates the cultivation of human gut bacteria.</title>
        <authorList>
            <person name="Afrizal A."/>
        </authorList>
    </citation>
    <scope>NUCLEOTIDE SEQUENCE</scope>
    <source>
        <strain evidence="15">CLA-AA-H215</strain>
    </source>
</reference>
<dbReference type="RefSeq" id="WP_308452978.1">
    <property type="nucleotide sequence ID" value="NZ_JAJEQR010000009.1"/>
</dbReference>
<evidence type="ECO:0000256" key="7">
    <source>
        <dbReference type="ARBA" id="ARBA00023002"/>
    </source>
</evidence>
<sequence length="273" mass="29377">MEHCIGFIGGGNMGRAIMSCLLKAELYQPHQVMVYDAYTPVMEKLEESLHIKSTMDVTKLVKEAEIIVLAVKPQVLPDVLAELKDKIDKNKLIISIAAGISIAQLEEMISPEHHIVRVMSNTPALVGAAMTGVCLNKNVDEKEKKAVLSIFKALGRAELITENLMDAVVGISGSSPAYVYMFINALADGAVLEGMSKNQAYIFAAQAVLGSAKMVLESGYHPGELIDMVCSPGGTTIQAVQVLEHNAFRSTVIEAVRAAATKNHDLGDQAENK</sequence>
<dbReference type="Gene3D" id="3.40.50.720">
    <property type="entry name" value="NAD(P)-binding Rossmann-like Domain"/>
    <property type="match status" value="1"/>
</dbReference>
<dbReference type="NCBIfam" id="TIGR00112">
    <property type="entry name" value="proC"/>
    <property type="match status" value="1"/>
</dbReference>
<protein>
    <recommendedName>
        <fullName evidence="9 10">Pyrroline-5-carboxylate reductase</fullName>
        <shortName evidence="9">P5C reductase</shortName>
        <shortName evidence="9">P5CR</shortName>
        <ecNumber evidence="9 10">1.5.1.2</ecNumber>
    </recommendedName>
    <alternativeName>
        <fullName evidence="9">PCA reductase</fullName>
    </alternativeName>
</protein>
<dbReference type="Proteomes" id="UP001198182">
    <property type="component" value="Unassembled WGS sequence"/>
</dbReference>
<comment type="subcellular location">
    <subcellularLocation>
        <location evidence="1 9">Cytoplasm</location>
    </subcellularLocation>
</comment>
<feature type="domain" description="Pyrroline-5-carboxylate reductase dimerisation" evidence="14">
    <location>
        <begin position="162"/>
        <end position="264"/>
    </location>
</feature>
<accession>A0AAE3JEK1</accession>
<keyword evidence="3 9" id="KW-0963">Cytoplasm</keyword>
<organism evidence="15 16">
    <name type="scientific">Hominifimenecus microfluidus</name>
    <dbReference type="NCBI Taxonomy" id="2885348"/>
    <lineage>
        <taxon>Bacteria</taxon>
        <taxon>Bacillati</taxon>
        <taxon>Bacillota</taxon>
        <taxon>Clostridia</taxon>
        <taxon>Lachnospirales</taxon>
        <taxon>Lachnospiraceae</taxon>
        <taxon>Hominifimenecus</taxon>
    </lineage>
</organism>
<evidence type="ECO:0000313" key="15">
    <source>
        <dbReference type="EMBL" id="MCC2230273.1"/>
    </source>
</evidence>
<evidence type="ECO:0000256" key="11">
    <source>
        <dbReference type="PIRSR" id="PIRSR000193-1"/>
    </source>
</evidence>
<dbReference type="InterPro" id="IPR028939">
    <property type="entry name" value="P5C_Rdtase_cat_N"/>
</dbReference>
<dbReference type="EC" id="1.5.1.2" evidence="9 10"/>
<dbReference type="HAMAP" id="MF_01925">
    <property type="entry name" value="P5C_reductase"/>
    <property type="match status" value="1"/>
</dbReference>
<keyword evidence="4 9" id="KW-0028">Amino-acid biosynthesis</keyword>
<dbReference type="Pfam" id="PF14748">
    <property type="entry name" value="P5CR_dimer"/>
    <property type="match status" value="1"/>
</dbReference>
<evidence type="ECO:0000256" key="9">
    <source>
        <dbReference type="HAMAP-Rule" id="MF_01925"/>
    </source>
</evidence>
<dbReference type="FunFam" id="1.10.3730.10:FF:000001">
    <property type="entry name" value="Pyrroline-5-carboxylate reductase"/>
    <property type="match status" value="1"/>
</dbReference>
<keyword evidence="7 9" id="KW-0560">Oxidoreductase</keyword>
<evidence type="ECO:0000256" key="1">
    <source>
        <dbReference type="ARBA" id="ARBA00004496"/>
    </source>
</evidence>
<dbReference type="SUPFAM" id="SSF48179">
    <property type="entry name" value="6-phosphogluconate dehydrogenase C-terminal domain-like"/>
    <property type="match status" value="1"/>
</dbReference>
<dbReference type="GO" id="GO:0005737">
    <property type="term" value="C:cytoplasm"/>
    <property type="evidence" value="ECO:0007669"/>
    <property type="project" value="UniProtKB-SubCell"/>
</dbReference>
<dbReference type="GO" id="GO:0055129">
    <property type="term" value="P:L-proline biosynthetic process"/>
    <property type="evidence" value="ECO:0007669"/>
    <property type="project" value="UniProtKB-UniRule"/>
</dbReference>
<dbReference type="AlphaFoldDB" id="A0AAE3JEK1"/>
<evidence type="ECO:0000256" key="12">
    <source>
        <dbReference type="RuleBase" id="RU003903"/>
    </source>
</evidence>
<evidence type="ECO:0000259" key="14">
    <source>
        <dbReference type="Pfam" id="PF14748"/>
    </source>
</evidence>
<evidence type="ECO:0000259" key="13">
    <source>
        <dbReference type="Pfam" id="PF03807"/>
    </source>
</evidence>
<name>A0AAE3JEK1_9FIRM</name>
<evidence type="ECO:0000256" key="5">
    <source>
        <dbReference type="ARBA" id="ARBA00022650"/>
    </source>
</evidence>